<evidence type="ECO:0000256" key="1">
    <source>
        <dbReference type="ARBA" id="ARBA00022723"/>
    </source>
</evidence>
<dbReference type="Pfam" id="PF13187">
    <property type="entry name" value="Fer4_9"/>
    <property type="match status" value="1"/>
</dbReference>
<proteinExistence type="predicted"/>
<dbReference type="CDD" id="cd19096">
    <property type="entry name" value="AKR_Fe-S_oxidoreductase"/>
    <property type="match status" value="1"/>
</dbReference>
<gene>
    <name evidence="5" type="ORF">NQ502_00460</name>
</gene>
<organism evidence="5 6">
    <name type="scientific">Ruminococcus gauvreauii</name>
    <dbReference type="NCBI Taxonomy" id="438033"/>
    <lineage>
        <taxon>Bacteria</taxon>
        <taxon>Bacillati</taxon>
        <taxon>Bacillota</taxon>
        <taxon>Clostridia</taxon>
        <taxon>Eubacteriales</taxon>
        <taxon>Oscillospiraceae</taxon>
        <taxon>Ruminococcus</taxon>
    </lineage>
</organism>
<sequence length="370" mass="41903">MQYKEYKDGIMLSRLGMGVMRLPVADQDDSKIQYEAAKKLIDRCMKIGINYYDTAYIYHGGNSETFLGEALSDYPRNSFYLADKFNLQANPDYRAQFVQQLERLQMEYIDFYLLHGIQDSFADTMLACGCIFYFDTMKKQGKIKYLGFSYHGSPEELSEILEAYPWDFVQIQLNYYDWYYGDAKQLYEILTEAQIPVMVMEPVHGGLLANLEEEAGRELKAATPDASLASWAMRWVMGLENVQVVLSGMSDEAQVFDNIDTFEKAVPLTGEEQEKIKTAARIQYSALAVACTGCRYCCPDCPSGLDIPLLLKSYNEAKLGGAWRLNSLKAVVQEKQPAACVGCGSCKEHCPQGYDIPKYMEEMKAMMGSI</sequence>
<dbReference type="PANTHER" id="PTHR43312">
    <property type="entry name" value="D-THREO-ALDOSE 1-DEHYDROGENASE"/>
    <property type="match status" value="1"/>
</dbReference>
<dbReference type="InterPro" id="IPR036812">
    <property type="entry name" value="NAD(P)_OxRdtase_dom_sf"/>
</dbReference>
<keyword evidence="6" id="KW-1185">Reference proteome</keyword>
<evidence type="ECO:0000259" key="4">
    <source>
        <dbReference type="PROSITE" id="PS51379"/>
    </source>
</evidence>
<dbReference type="InterPro" id="IPR009051">
    <property type="entry name" value="Helical_ferredxn"/>
</dbReference>
<dbReference type="SUPFAM" id="SSF46548">
    <property type="entry name" value="alpha-helical ferredoxin"/>
    <property type="match status" value="1"/>
</dbReference>
<name>A0ABY5VI47_9FIRM</name>
<feature type="domain" description="4Fe-4S ferredoxin-type" evidence="4">
    <location>
        <begin position="331"/>
        <end position="362"/>
    </location>
</feature>
<dbReference type="PROSITE" id="PS51379">
    <property type="entry name" value="4FE4S_FER_2"/>
    <property type="match status" value="1"/>
</dbReference>
<dbReference type="Gene3D" id="1.10.1060.10">
    <property type="entry name" value="Alpha-helical ferredoxin"/>
    <property type="match status" value="1"/>
</dbReference>
<dbReference type="InterPro" id="IPR023210">
    <property type="entry name" value="NADP_OxRdtase_dom"/>
</dbReference>
<dbReference type="RefSeq" id="WP_028527843.1">
    <property type="nucleotide sequence ID" value="NZ_CABLBR010000005.1"/>
</dbReference>
<dbReference type="SUPFAM" id="SSF51430">
    <property type="entry name" value="NAD(P)-linked oxidoreductase"/>
    <property type="match status" value="1"/>
</dbReference>
<evidence type="ECO:0000256" key="2">
    <source>
        <dbReference type="ARBA" id="ARBA00023004"/>
    </source>
</evidence>
<keyword evidence="2" id="KW-0408">Iron</keyword>
<dbReference type="Proteomes" id="UP001060164">
    <property type="component" value="Chromosome"/>
</dbReference>
<keyword evidence="3" id="KW-0411">Iron-sulfur</keyword>
<evidence type="ECO:0000313" key="6">
    <source>
        <dbReference type="Proteomes" id="UP001060164"/>
    </source>
</evidence>
<dbReference type="InterPro" id="IPR017900">
    <property type="entry name" value="4Fe4S_Fe_S_CS"/>
</dbReference>
<dbReference type="EMBL" id="CP102290">
    <property type="protein sequence ID" value="UWP59570.1"/>
    <property type="molecule type" value="Genomic_DNA"/>
</dbReference>
<evidence type="ECO:0000256" key="3">
    <source>
        <dbReference type="ARBA" id="ARBA00023014"/>
    </source>
</evidence>
<protein>
    <submittedName>
        <fullName evidence="5">Aldo/keto reductase</fullName>
    </submittedName>
</protein>
<dbReference type="Gene3D" id="3.20.20.100">
    <property type="entry name" value="NADP-dependent oxidoreductase domain"/>
    <property type="match status" value="1"/>
</dbReference>
<keyword evidence="1" id="KW-0479">Metal-binding</keyword>
<accession>A0ABY5VI47</accession>
<dbReference type="InterPro" id="IPR017896">
    <property type="entry name" value="4Fe4S_Fe-S-bd"/>
</dbReference>
<dbReference type="PROSITE" id="PS00198">
    <property type="entry name" value="4FE4S_FER_1"/>
    <property type="match status" value="1"/>
</dbReference>
<evidence type="ECO:0000313" key="5">
    <source>
        <dbReference type="EMBL" id="UWP59570.1"/>
    </source>
</evidence>
<reference evidence="5" key="1">
    <citation type="journal article" date="2022" name="Cell">
        <title>Design, construction, and in vivo augmentation of a complex gut microbiome.</title>
        <authorList>
            <person name="Cheng A.G."/>
            <person name="Ho P.Y."/>
            <person name="Aranda-Diaz A."/>
            <person name="Jain S."/>
            <person name="Yu F.B."/>
            <person name="Meng X."/>
            <person name="Wang M."/>
            <person name="Iakiviak M."/>
            <person name="Nagashima K."/>
            <person name="Zhao A."/>
            <person name="Murugkar P."/>
            <person name="Patil A."/>
            <person name="Atabakhsh K."/>
            <person name="Weakley A."/>
            <person name="Yan J."/>
            <person name="Brumbaugh A.R."/>
            <person name="Higginbottom S."/>
            <person name="Dimas A."/>
            <person name="Shiver A.L."/>
            <person name="Deutschbauer A."/>
            <person name="Neff N."/>
            <person name="Sonnenburg J.L."/>
            <person name="Huang K.C."/>
            <person name="Fischbach M.A."/>
        </authorList>
    </citation>
    <scope>NUCLEOTIDE SEQUENCE</scope>
    <source>
        <strain evidence="5">DSM 19829</strain>
    </source>
</reference>
<dbReference type="Pfam" id="PF00248">
    <property type="entry name" value="Aldo_ket_red"/>
    <property type="match status" value="1"/>
</dbReference>
<dbReference type="InterPro" id="IPR053135">
    <property type="entry name" value="AKR2_Oxidoreductase"/>
</dbReference>
<dbReference type="PANTHER" id="PTHR43312:SF2">
    <property type="entry name" value="OXIDOREDUCTASE"/>
    <property type="match status" value="1"/>
</dbReference>